<dbReference type="EMBL" id="QOQF01000032">
    <property type="protein sequence ID" value="RCL75526.1"/>
    <property type="molecule type" value="Genomic_DNA"/>
</dbReference>
<evidence type="ECO:0000313" key="2">
    <source>
        <dbReference type="Proteomes" id="UP000252132"/>
    </source>
</evidence>
<name>A0A368DW37_9PROT</name>
<dbReference type="Pfam" id="PF09694">
    <property type="entry name" value="Gcw_chp"/>
    <property type="match status" value="1"/>
</dbReference>
<reference evidence="1 2" key="1">
    <citation type="journal article" date="2018" name="Microbiome">
        <title>Fine metagenomic profile of the Mediterranean stratified and mixed water columns revealed by assembly and recruitment.</title>
        <authorList>
            <person name="Haro-Moreno J.M."/>
            <person name="Lopez-Perez M."/>
            <person name="De La Torre J.R."/>
            <person name="Picazo A."/>
            <person name="Camacho A."/>
            <person name="Rodriguez-Valera F."/>
        </authorList>
    </citation>
    <scope>NUCLEOTIDE SEQUENCE [LARGE SCALE GENOMIC DNA]</scope>
    <source>
        <strain evidence="1">MED-G55</strain>
    </source>
</reference>
<dbReference type="SUPFAM" id="SSF56935">
    <property type="entry name" value="Porins"/>
    <property type="match status" value="1"/>
</dbReference>
<dbReference type="AlphaFoldDB" id="A0A368DW37"/>
<gene>
    <name evidence="1" type="ORF">DBW69_06245</name>
</gene>
<proteinExistence type="predicted"/>
<protein>
    <recommendedName>
        <fullName evidence="3">Porin</fullName>
    </recommendedName>
</protein>
<accession>A0A368DW37</accession>
<comment type="caution">
    <text evidence="1">The sequence shown here is derived from an EMBL/GenBank/DDBJ whole genome shotgun (WGS) entry which is preliminary data.</text>
</comment>
<dbReference type="Proteomes" id="UP000252132">
    <property type="component" value="Unassembled WGS sequence"/>
</dbReference>
<dbReference type="NCBIfam" id="TIGR02001">
    <property type="entry name" value="gcw_chp"/>
    <property type="match status" value="1"/>
</dbReference>
<evidence type="ECO:0008006" key="3">
    <source>
        <dbReference type="Google" id="ProtNLM"/>
    </source>
</evidence>
<organism evidence="1 2">
    <name type="scientific">PS1 clade bacterium</name>
    <dbReference type="NCBI Taxonomy" id="2175152"/>
    <lineage>
        <taxon>Bacteria</taxon>
        <taxon>Pseudomonadati</taxon>
        <taxon>Pseudomonadota</taxon>
        <taxon>Alphaproteobacteria</taxon>
        <taxon>PS1 clade</taxon>
    </lineage>
</organism>
<sequence length="229" mass="24613">MLISLKDHLVKTTAIGLLLGSASLAAPAKAESSLEGNIGFTSNYVWRGMTQTDDQAAISGGLDFSAGGFYAGTWVSNVDFDNDVNSEQDVYFGYAGDAGDFSYDVGYIAYLYSGAAGDADFSEVYVSVGAAGFSLTYSYLVDADYDSDSGDQTYISLDYELPLSGDFGVSLHYGIYDWEDAADTGSDEQTDFGMTISKDDFSLTLSQVDDEFFANDEDMKIFVSYGIGF</sequence>
<evidence type="ECO:0000313" key="1">
    <source>
        <dbReference type="EMBL" id="RCL75526.1"/>
    </source>
</evidence>
<dbReference type="InterPro" id="IPR010239">
    <property type="entry name" value="CHP02001"/>
</dbReference>